<dbReference type="InterPro" id="IPR000620">
    <property type="entry name" value="EamA_dom"/>
</dbReference>
<feature type="transmembrane region" description="Helical" evidence="6">
    <location>
        <begin position="252"/>
        <end position="269"/>
    </location>
</feature>
<accession>A0A843YED7</accession>
<organism evidence="8 9">
    <name type="scientific">Tritonibacter litoralis</name>
    <dbReference type="NCBI Taxonomy" id="2662264"/>
    <lineage>
        <taxon>Bacteria</taxon>
        <taxon>Pseudomonadati</taxon>
        <taxon>Pseudomonadota</taxon>
        <taxon>Alphaproteobacteria</taxon>
        <taxon>Rhodobacterales</taxon>
        <taxon>Paracoccaceae</taxon>
        <taxon>Tritonibacter</taxon>
    </lineage>
</organism>
<evidence type="ECO:0000313" key="8">
    <source>
        <dbReference type="EMBL" id="MQQ07217.1"/>
    </source>
</evidence>
<evidence type="ECO:0000313" key="9">
    <source>
        <dbReference type="Proteomes" id="UP000444174"/>
    </source>
</evidence>
<dbReference type="SUPFAM" id="SSF103481">
    <property type="entry name" value="Multidrug resistance efflux transporter EmrE"/>
    <property type="match status" value="2"/>
</dbReference>
<feature type="domain" description="EamA" evidence="7">
    <location>
        <begin position="137"/>
        <end position="268"/>
    </location>
</feature>
<evidence type="ECO:0000259" key="7">
    <source>
        <dbReference type="Pfam" id="PF00892"/>
    </source>
</evidence>
<feature type="domain" description="EamA" evidence="7">
    <location>
        <begin position="5"/>
        <end position="128"/>
    </location>
</feature>
<dbReference type="Proteomes" id="UP000444174">
    <property type="component" value="Unassembled WGS sequence"/>
</dbReference>
<feature type="transmembrane region" description="Helical" evidence="6">
    <location>
        <begin position="137"/>
        <end position="156"/>
    </location>
</feature>
<evidence type="ECO:0000256" key="2">
    <source>
        <dbReference type="ARBA" id="ARBA00009853"/>
    </source>
</evidence>
<evidence type="ECO:0000256" key="4">
    <source>
        <dbReference type="ARBA" id="ARBA00022989"/>
    </source>
</evidence>
<keyword evidence="5 6" id="KW-0472">Membrane</keyword>
<sequence length="277" mass="29820">MTGTIISFSVMAVAGREISAVHDTFEIMAFRSIAGFALVAAALTVTGQWKTVSRSNLRTHAFRNVFHFTGQNLWFFAIAIAPLAQVFALEFTSPLWAIFLAPLFLGDRITRVQLTSAMIGFVGVLMVTRPGVGEMTWGVPTAAASAVFFALTGLLTKRLTRVESVASIMFWLTLMQMVLGAVGAGFDGQVTWPTAETWPWLVLIGVGGVCAHFCLSSALALSPVAVVMPIDFTRLPAIAVVGAFLYGEVLDFWIICGAAVIFAGNYLNIMSSRPQKT</sequence>
<reference evidence="8 9" key="1">
    <citation type="submission" date="2019-10" db="EMBL/GenBank/DDBJ databases">
        <title>Epibacterium sp. nov., isolated from seawater.</title>
        <authorList>
            <person name="Zhang X."/>
            <person name="Li N."/>
        </authorList>
    </citation>
    <scope>NUCLEOTIDE SEQUENCE [LARGE SCALE GENOMIC DNA]</scope>
    <source>
        <strain evidence="8 9">SM1979</strain>
    </source>
</reference>
<evidence type="ECO:0000256" key="3">
    <source>
        <dbReference type="ARBA" id="ARBA00022692"/>
    </source>
</evidence>
<dbReference type="AlphaFoldDB" id="A0A843YED7"/>
<comment type="subcellular location">
    <subcellularLocation>
        <location evidence="1">Membrane</location>
        <topology evidence="1">Multi-pass membrane protein</topology>
    </subcellularLocation>
</comment>
<evidence type="ECO:0000256" key="6">
    <source>
        <dbReference type="SAM" id="Phobius"/>
    </source>
</evidence>
<comment type="similarity">
    <text evidence="2">Belongs to the drug/metabolite transporter (DMT) superfamily. 10 TMS drug/metabolite exporter (DME) (TC 2.A.7.3) family.</text>
</comment>
<feature type="transmembrane region" description="Helical" evidence="6">
    <location>
        <begin position="30"/>
        <end position="49"/>
    </location>
</feature>
<feature type="transmembrane region" description="Helical" evidence="6">
    <location>
        <begin position="198"/>
        <end position="219"/>
    </location>
</feature>
<name>A0A843YED7_9RHOB</name>
<feature type="transmembrane region" description="Helical" evidence="6">
    <location>
        <begin position="168"/>
        <end position="186"/>
    </location>
</feature>
<proteinExistence type="inferred from homology"/>
<dbReference type="PANTHER" id="PTHR22911:SF6">
    <property type="entry name" value="SOLUTE CARRIER FAMILY 35 MEMBER G1"/>
    <property type="match status" value="1"/>
</dbReference>
<keyword evidence="9" id="KW-1185">Reference proteome</keyword>
<keyword evidence="4 6" id="KW-1133">Transmembrane helix</keyword>
<protein>
    <submittedName>
        <fullName evidence="8">EamA family transporter</fullName>
    </submittedName>
</protein>
<dbReference type="PANTHER" id="PTHR22911">
    <property type="entry name" value="ACYL-MALONYL CONDENSING ENZYME-RELATED"/>
    <property type="match status" value="1"/>
</dbReference>
<dbReference type="GO" id="GO:0016020">
    <property type="term" value="C:membrane"/>
    <property type="evidence" value="ECO:0007669"/>
    <property type="project" value="UniProtKB-SubCell"/>
</dbReference>
<gene>
    <name evidence="8" type="ORF">GFB49_01995</name>
</gene>
<comment type="caution">
    <text evidence="8">The sequence shown here is derived from an EMBL/GenBank/DDBJ whole genome shotgun (WGS) entry which is preliminary data.</text>
</comment>
<dbReference type="EMBL" id="WIBF01000001">
    <property type="protein sequence ID" value="MQQ07217.1"/>
    <property type="molecule type" value="Genomic_DNA"/>
</dbReference>
<evidence type="ECO:0000256" key="1">
    <source>
        <dbReference type="ARBA" id="ARBA00004141"/>
    </source>
</evidence>
<dbReference type="Pfam" id="PF00892">
    <property type="entry name" value="EamA"/>
    <property type="match status" value="2"/>
</dbReference>
<dbReference type="InterPro" id="IPR037185">
    <property type="entry name" value="EmrE-like"/>
</dbReference>
<feature type="transmembrane region" description="Helical" evidence="6">
    <location>
        <begin position="112"/>
        <end position="131"/>
    </location>
</feature>
<keyword evidence="3 6" id="KW-0812">Transmembrane</keyword>
<evidence type="ECO:0000256" key="5">
    <source>
        <dbReference type="ARBA" id="ARBA00023136"/>
    </source>
</evidence>